<evidence type="ECO:0000256" key="3">
    <source>
        <dbReference type="ARBA" id="ARBA00022679"/>
    </source>
</evidence>
<dbReference type="GO" id="GO:0005737">
    <property type="term" value="C:cytoplasm"/>
    <property type="evidence" value="ECO:0007669"/>
    <property type="project" value="UniProtKB-ARBA"/>
</dbReference>
<dbReference type="SUPFAM" id="SSF47616">
    <property type="entry name" value="GST C-terminal domain-like"/>
    <property type="match status" value="1"/>
</dbReference>
<dbReference type="PROSITE" id="PS50405">
    <property type="entry name" value="GST_CTER"/>
    <property type="match status" value="1"/>
</dbReference>
<dbReference type="GO" id="GO:0004602">
    <property type="term" value="F:glutathione peroxidase activity"/>
    <property type="evidence" value="ECO:0007669"/>
    <property type="project" value="UniProtKB-ARBA"/>
</dbReference>
<keyword evidence="3" id="KW-0808">Transferase</keyword>
<evidence type="ECO:0000313" key="8">
    <source>
        <dbReference type="Proteomes" id="UP000256328"/>
    </source>
</evidence>
<dbReference type="SUPFAM" id="SSF52833">
    <property type="entry name" value="Thioredoxin-like"/>
    <property type="match status" value="1"/>
</dbReference>
<dbReference type="SFLD" id="SFLDG00358">
    <property type="entry name" value="Main_(cytGST)"/>
    <property type="match status" value="1"/>
</dbReference>
<accession>A0A3D8SAT5</accession>
<protein>
    <recommendedName>
        <fullName evidence="2">glutathione transferase</fullName>
        <ecNumber evidence="2">2.5.1.18</ecNumber>
    </recommendedName>
</protein>
<dbReference type="InterPro" id="IPR010987">
    <property type="entry name" value="Glutathione-S-Trfase_C-like"/>
</dbReference>
<dbReference type="FunFam" id="3.40.30.10:FF:000156">
    <property type="entry name" value="Glutathione S-transferase 1"/>
    <property type="match status" value="1"/>
</dbReference>
<dbReference type="EC" id="2.5.1.18" evidence="2"/>
<dbReference type="PROSITE" id="PS50404">
    <property type="entry name" value="GST_NTER"/>
    <property type="match status" value="1"/>
</dbReference>
<evidence type="ECO:0000259" key="6">
    <source>
        <dbReference type="PROSITE" id="PS50405"/>
    </source>
</evidence>
<proteinExistence type="inferred from homology"/>
<dbReference type="Proteomes" id="UP000256328">
    <property type="component" value="Unassembled WGS sequence"/>
</dbReference>
<comment type="similarity">
    <text evidence="1">Belongs to the GST superfamily.</text>
</comment>
<evidence type="ECO:0000259" key="5">
    <source>
        <dbReference type="PROSITE" id="PS50404"/>
    </source>
</evidence>
<feature type="domain" description="GST N-terminal" evidence="5">
    <location>
        <begin position="12"/>
        <end position="100"/>
    </location>
</feature>
<comment type="catalytic activity">
    <reaction evidence="4">
        <text>RX + glutathione = an S-substituted glutathione + a halide anion + H(+)</text>
        <dbReference type="Rhea" id="RHEA:16437"/>
        <dbReference type="ChEBI" id="CHEBI:15378"/>
        <dbReference type="ChEBI" id="CHEBI:16042"/>
        <dbReference type="ChEBI" id="CHEBI:17792"/>
        <dbReference type="ChEBI" id="CHEBI:57925"/>
        <dbReference type="ChEBI" id="CHEBI:90779"/>
        <dbReference type="EC" id="2.5.1.18"/>
    </reaction>
</comment>
<dbReference type="GO" id="GO:0004364">
    <property type="term" value="F:glutathione transferase activity"/>
    <property type="evidence" value="ECO:0007669"/>
    <property type="project" value="UniProtKB-EC"/>
</dbReference>
<sequence>MSATTPAPVTEQAKVKLYWLEQSRSQRILWLMEELKVPYELQIFHRDPQTRLAPPELKKVHALGKSPVISVTAPGSTEPIVIAESGFIVEYLCDHFTNGTNLLPKRYKEGQEGQIGGETESWLRYRYYMHYAEGSLMSLLLISIIAANIKGSPVPFFIKPITSTIAGKISSGYLEPNFSSHFGFLEAQIASSPENGQFLCGPKLTAADILMSFPLIAARGRAGLTREKYPKLWAYIERLEEEPGYKKAAEKIIEIDGKFEANFKL</sequence>
<dbReference type="InterPro" id="IPR004045">
    <property type="entry name" value="Glutathione_S-Trfase_N"/>
</dbReference>
<dbReference type="PANTHER" id="PTHR44051:SF9">
    <property type="entry name" value="GLUTATHIONE S-TRANSFERASE 1"/>
    <property type="match status" value="1"/>
</dbReference>
<dbReference type="CDD" id="cd03189">
    <property type="entry name" value="GST_C_GTT1_like"/>
    <property type="match status" value="1"/>
</dbReference>
<keyword evidence="8" id="KW-1185">Reference proteome</keyword>
<organism evidence="7 8">
    <name type="scientific">Coleophoma crateriformis</name>
    <dbReference type="NCBI Taxonomy" id="565419"/>
    <lineage>
        <taxon>Eukaryota</taxon>
        <taxon>Fungi</taxon>
        <taxon>Dikarya</taxon>
        <taxon>Ascomycota</taxon>
        <taxon>Pezizomycotina</taxon>
        <taxon>Leotiomycetes</taxon>
        <taxon>Helotiales</taxon>
        <taxon>Dermateaceae</taxon>
        <taxon>Coleophoma</taxon>
    </lineage>
</organism>
<dbReference type="Pfam" id="PF13409">
    <property type="entry name" value="GST_N_2"/>
    <property type="match status" value="1"/>
</dbReference>
<dbReference type="AlphaFoldDB" id="A0A3D8SAT5"/>
<dbReference type="Gene3D" id="1.20.1050.10">
    <property type="match status" value="1"/>
</dbReference>
<name>A0A3D8SAT5_9HELO</name>
<dbReference type="InterPro" id="IPR036249">
    <property type="entry name" value="Thioredoxin-like_sf"/>
</dbReference>
<dbReference type="InterPro" id="IPR040079">
    <property type="entry name" value="Glutathione_S-Trfase"/>
</dbReference>
<dbReference type="Pfam" id="PF13410">
    <property type="entry name" value="GST_C_2"/>
    <property type="match status" value="1"/>
</dbReference>
<dbReference type="CDD" id="cd03046">
    <property type="entry name" value="GST_N_GTT1_like"/>
    <property type="match status" value="1"/>
</dbReference>
<dbReference type="EMBL" id="PDLN01000006">
    <property type="protein sequence ID" value="RDW83261.1"/>
    <property type="molecule type" value="Genomic_DNA"/>
</dbReference>
<evidence type="ECO:0000256" key="1">
    <source>
        <dbReference type="ARBA" id="ARBA00007409"/>
    </source>
</evidence>
<dbReference type="PANTHER" id="PTHR44051">
    <property type="entry name" value="GLUTATHIONE S-TRANSFERASE-RELATED"/>
    <property type="match status" value="1"/>
</dbReference>
<evidence type="ECO:0000313" key="7">
    <source>
        <dbReference type="EMBL" id="RDW83261.1"/>
    </source>
</evidence>
<dbReference type="OrthoDB" id="2098326at2759"/>
<feature type="domain" description="GST C-terminal" evidence="6">
    <location>
        <begin position="135"/>
        <end position="259"/>
    </location>
</feature>
<dbReference type="InterPro" id="IPR036282">
    <property type="entry name" value="Glutathione-S-Trfase_C_sf"/>
</dbReference>
<evidence type="ECO:0000256" key="2">
    <source>
        <dbReference type="ARBA" id="ARBA00012452"/>
    </source>
</evidence>
<dbReference type="Gene3D" id="3.40.30.10">
    <property type="entry name" value="Glutaredoxin"/>
    <property type="match status" value="1"/>
</dbReference>
<comment type="caution">
    <text evidence="7">The sequence shown here is derived from an EMBL/GenBank/DDBJ whole genome shotgun (WGS) entry which is preliminary data.</text>
</comment>
<dbReference type="SFLD" id="SFLDS00019">
    <property type="entry name" value="Glutathione_Transferase_(cytos"/>
    <property type="match status" value="1"/>
</dbReference>
<reference evidence="7 8" key="1">
    <citation type="journal article" date="2018" name="IMA Fungus">
        <title>IMA Genome-F 9: Draft genome sequence of Annulohypoxylon stygium, Aspergillus mulundensis, Berkeleyomyces basicola (syn. Thielaviopsis basicola), Ceratocystis smalleyi, two Cercospora beticola strains, Coleophoma cylindrospora, Fusarium fracticaudum, Phialophora cf. hyalina, and Morchella septimelata.</title>
        <authorList>
            <person name="Wingfield B.D."/>
            <person name="Bills G.F."/>
            <person name="Dong Y."/>
            <person name="Huang W."/>
            <person name="Nel W.J."/>
            <person name="Swalarsk-Parry B.S."/>
            <person name="Vaghefi N."/>
            <person name="Wilken P.M."/>
            <person name="An Z."/>
            <person name="de Beer Z.W."/>
            <person name="De Vos L."/>
            <person name="Chen L."/>
            <person name="Duong T.A."/>
            <person name="Gao Y."/>
            <person name="Hammerbacher A."/>
            <person name="Kikkert J.R."/>
            <person name="Li Y."/>
            <person name="Li H."/>
            <person name="Li K."/>
            <person name="Li Q."/>
            <person name="Liu X."/>
            <person name="Ma X."/>
            <person name="Naidoo K."/>
            <person name="Pethybridge S.J."/>
            <person name="Sun J."/>
            <person name="Steenkamp E.T."/>
            <person name="van der Nest M.A."/>
            <person name="van Wyk S."/>
            <person name="Wingfield M.J."/>
            <person name="Xiong C."/>
            <person name="Yue Q."/>
            <person name="Zhang X."/>
        </authorList>
    </citation>
    <scope>NUCLEOTIDE SEQUENCE [LARGE SCALE GENOMIC DNA]</scope>
    <source>
        <strain evidence="7 8">BP5796</strain>
    </source>
</reference>
<evidence type="ECO:0000256" key="4">
    <source>
        <dbReference type="ARBA" id="ARBA00047960"/>
    </source>
</evidence>
<gene>
    <name evidence="7" type="ORF">BP5796_04752</name>
</gene>